<feature type="non-terminal residue" evidence="9">
    <location>
        <position position="269"/>
    </location>
</feature>
<dbReference type="InterPro" id="IPR029070">
    <property type="entry name" value="Chitinase_insertion_sf"/>
</dbReference>
<dbReference type="AlphaFoldDB" id="A0A0T6B8P4"/>
<dbReference type="InterPro" id="IPR001223">
    <property type="entry name" value="Glyco_hydro18_cat"/>
</dbReference>
<evidence type="ECO:0000256" key="7">
    <source>
        <dbReference type="ARBA" id="ARBA00040976"/>
    </source>
</evidence>
<sequence>VDKNWMQDVKDAGKERNLKMVPRLIFDSWSAKDFMMLVTTEKEYTALTDVLIKICKKYKFDGYVLELWSQFVGRVQNELLINLIQEIGLHLSCFCYIGCLHVTCCILATRLIKKDYELILVIPPMRSKTPLFDKQQYDDLYDHISGFSLMTYDFSSIHRPGPNAPIRWIEDCVKLLAPNEERRDKLFTGLNFYGYDYTPSGGGAIIGNDYIKLLKLHKNKLEKDEKSGEHFFEIKQDDGKHVIFYPTLHSINERIKLINELETGVSVWE</sequence>
<dbReference type="GO" id="GO:0005764">
    <property type="term" value="C:lysosome"/>
    <property type="evidence" value="ECO:0007669"/>
    <property type="project" value="UniProtKB-SubCell"/>
</dbReference>
<dbReference type="Gene3D" id="3.20.20.80">
    <property type="entry name" value="Glycosidases"/>
    <property type="match status" value="1"/>
</dbReference>
<comment type="similarity">
    <text evidence="3">Belongs to the glycosyl hydrolase 18 family.</text>
</comment>
<comment type="subcellular location">
    <subcellularLocation>
        <location evidence="1">Lysosome</location>
    </subcellularLocation>
    <subcellularLocation>
        <location evidence="2">Secreted</location>
    </subcellularLocation>
</comment>
<dbReference type="PANTHER" id="PTHR46066:SF2">
    <property type="entry name" value="CHITINASE DOMAIN-CONTAINING PROTEIN 1"/>
    <property type="match status" value="1"/>
</dbReference>
<dbReference type="GO" id="GO:0012505">
    <property type="term" value="C:endomembrane system"/>
    <property type="evidence" value="ECO:0007669"/>
    <property type="project" value="TreeGrafter"/>
</dbReference>
<dbReference type="PANTHER" id="PTHR46066">
    <property type="entry name" value="CHITINASE DOMAIN-CONTAINING PROTEIN 1 FAMILY MEMBER"/>
    <property type="match status" value="1"/>
</dbReference>
<dbReference type="FunFam" id="3.10.50.10:FF:000002">
    <property type="entry name" value="Chitinase domain-containing protein 1"/>
    <property type="match status" value="1"/>
</dbReference>
<dbReference type="GO" id="GO:0005975">
    <property type="term" value="P:carbohydrate metabolic process"/>
    <property type="evidence" value="ECO:0007669"/>
    <property type="project" value="InterPro"/>
</dbReference>
<protein>
    <recommendedName>
        <fullName evidence="7">Chitinase domain-containing protein 1</fullName>
    </recommendedName>
</protein>
<keyword evidence="9" id="KW-0378">Hydrolase</keyword>
<proteinExistence type="inferred from homology"/>
<evidence type="ECO:0000259" key="8">
    <source>
        <dbReference type="PROSITE" id="PS51910"/>
    </source>
</evidence>
<keyword evidence="5" id="KW-0732">Signal</keyword>
<comment type="caution">
    <text evidence="9">The sequence shown here is derived from an EMBL/GenBank/DDBJ whole genome shotgun (WGS) entry which is preliminary data.</text>
</comment>
<keyword evidence="10" id="KW-1185">Reference proteome</keyword>
<evidence type="ECO:0000256" key="5">
    <source>
        <dbReference type="ARBA" id="ARBA00022729"/>
    </source>
</evidence>
<keyword evidence="4" id="KW-0964">Secreted</keyword>
<dbReference type="Gene3D" id="3.10.50.10">
    <property type="match status" value="1"/>
</dbReference>
<organism evidence="9 10">
    <name type="scientific">Oryctes borbonicus</name>
    <dbReference type="NCBI Taxonomy" id="1629725"/>
    <lineage>
        <taxon>Eukaryota</taxon>
        <taxon>Metazoa</taxon>
        <taxon>Ecdysozoa</taxon>
        <taxon>Arthropoda</taxon>
        <taxon>Hexapoda</taxon>
        <taxon>Insecta</taxon>
        <taxon>Pterygota</taxon>
        <taxon>Neoptera</taxon>
        <taxon>Endopterygota</taxon>
        <taxon>Coleoptera</taxon>
        <taxon>Polyphaga</taxon>
        <taxon>Scarabaeiformia</taxon>
        <taxon>Scarabaeidae</taxon>
        <taxon>Dynastinae</taxon>
        <taxon>Oryctes</taxon>
    </lineage>
</organism>
<keyword evidence="6" id="KW-0458">Lysosome</keyword>
<dbReference type="PROSITE" id="PS51910">
    <property type="entry name" value="GH18_2"/>
    <property type="match status" value="1"/>
</dbReference>
<dbReference type="Pfam" id="PF00704">
    <property type="entry name" value="Glyco_hydro_18"/>
    <property type="match status" value="1"/>
</dbReference>
<evidence type="ECO:0000256" key="3">
    <source>
        <dbReference type="ARBA" id="ARBA00009336"/>
    </source>
</evidence>
<dbReference type="InterPro" id="IPR017853">
    <property type="entry name" value="GH"/>
</dbReference>
<feature type="non-terminal residue" evidence="9">
    <location>
        <position position="1"/>
    </location>
</feature>
<dbReference type="GO" id="GO:0070492">
    <property type="term" value="F:oligosaccharide binding"/>
    <property type="evidence" value="ECO:0007669"/>
    <property type="project" value="TreeGrafter"/>
</dbReference>
<dbReference type="Proteomes" id="UP000051574">
    <property type="component" value="Unassembled WGS sequence"/>
</dbReference>
<dbReference type="GO" id="GO:0005576">
    <property type="term" value="C:extracellular region"/>
    <property type="evidence" value="ECO:0007669"/>
    <property type="project" value="UniProtKB-SubCell"/>
</dbReference>
<dbReference type="OrthoDB" id="10254444at2759"/>
<feature type="domain" description="GH18" evidence="8">
    <location>
        <begin position="1"/>
        <end position="269"/>
    </location>
</feature>
<evidence type="ECO:0000256" key="4">
    <source>
        <dbReference type="ARBA" id="ARBA00022525"/>
    </source>
</evidence>
<evidence type="ECO:0000256" key="2">
    <source>
        <dbReference type="ARBA" id="ARBA00004613"/>
    </source>
</evidence>
<evidence type="ECO:0000256" key="6">
    <source>
        <dbReference type="ARBA" id="ARBA00023228"/>
    </source>
</evidence>
<dbReference type="EMBL" id="LJIG01009132">
    <property type="protein sequence ID" value="KRT83692.1"/>
    <property type="molecule type" value="Genomic_DNA"/>
</dbReference>
<dbReference type="GO" id="GO:0016787">
    <property type="term" value="F:hydrolase activity"/>
    <property type="evidence" value="ECO:0007669"/>
    <property type="project" value="UniProtKB-KW"/>
</dbReference>
<evidence type="ECO:0000313" key="9">
    <source>
        <dbReference type="EMBL" id="KRT83692.1"/>
    </source>
</evidence>
<dbReference type="SUPFAM" id="SSF51445">
    <property type="entry name" value="(Trans)glycosidases"/>
    <property type="match status" value="1"/>
</dbReference>
<accession>A0A0T6B8P4</accession>
<evidence type="ECO:0000256" key="1">
    <source>
        <dbReference type="ARBA" id="ARBA00004371"/>
    </source>
</evidence>
<reference evidence="9 10" key="1">
    <citation type="submission" date="2015-09" db="EMBL/GenBank/DDBJ databases">
        <title>Draft genome of the scarab beetle Oryctes borbonicus.</title>
        <authorList>
            <person name="Meyer J.M."/>
            <person name="Markov G.V."/>
            <person name="Baskaran P."/>
            <person name="Herrmann M."/>
            <person name="Sommer R.J."/>
            <person name="Roedelsperger C."/>
        </authorList>
    </citation>
    <scope>NUCLEOTIDE SEQUENCE [LARGE SCALE GENOMIC DNA]</scope>
    <source>
        <strain evidence="9">OB123</strain>
        <tissue evidence="9">Whole animal</tissue>
    </source>
</reference>
<evidence type="ECO:0000313" key="10">
    <source>
        <dbReference type="Proteomes" id="UP000051574"/>
    </source>
</evidence>
<name>A0A0T6B8P4_9SCAR</name>
<gene>
    <name evidence="9" type="ORF">AMK59_3193</name>
</gene>